<evidence type="ECO:0000259" key="2">
    <source>
        <dbReference type="Pfam" id="PF16525"/>
    </source>
</evidence>
<dbReference type="RefSeq" id="WP_071947625.1">
    <property type="nucleotide sequence ID" value="NZ_BAAAVX010000003.1"/>
</dbReference>
<accession>A0ABX8VJ04</accession>
<evidence type="ECO:0000313" key="4">
    <source>
        <dbReference type="Proteomes" id="UP000825367"/>
    </source>
</evidence>
<sequence length="117" mass="12222">MSFRSLIGAGLIASAALVGTAATAAADEPNCTAGDLTQVLSGVNAGMSVYLFTHPDVNAFFTSLKGKSRDEMRTAVANYLQANPEVRDQIKAVRQPAADFRARCDAPMPDDMGGPMG</sequence>
<name>A0ABX8VJ04_9MYCO</name>
<feature type="domain" description="Haemophore haem-binding" evidence="2">
    <location>
        <begin position="29"/>
        <end position="105"/>
    </location>
</feature>
<dbReference type="Gene3D" id="1.20.20.20">
    <property type="entry name" value="Haemophore, haem-binding domain"/>
    <property type="match status" value="1"/>
</dbReference>
<dbReference type="InterPro" id="IPR032407">
    <property type="entry name" value="MHB"/>
</dbReference>
<protein>
    <submittedName>
        <fullName evidence="3">Heme-binding protein</fullName>
    </submittedName>
</protein>
<feature type="signal peptide" evidence="1">
    <location>
        <begin position="1"/>
        <end position="26"/>
    </location>
</feature>
<feature type="chain" id="PRO_5046248572" evidence="1">
    <location>
        <begin position="27"/>
        <end position="117"/>
    </location>
</feature>
<reference evidence="3 4" key="1">
    <citation type="submission" date="2021-07" db="EMBL/GenBank/DDBJ databases">
        <title>Whole genome sequencing of non-tuberculosis mycobacteria type-strains.</title>
        <authorList>
            <person name="Igarashi Y."/>
            <person name="Osugi A."/>
            <person name="Mitarai S."/>
        </authorList>
    </citation>
    <scope>NUCLEOTIDE SEQUENCE [LARGE SCALE GENOMIC DNA]</scope>
    <source>
        <strain evidence="3 4">JCM 16370</strain>
    </source>
</reference>
<dbReference type="Pfam" id="PF16525">
    <property type="entry name" value="MHB"/>
    <property type="match status" value="1"/>
</dbReference>
<dbReference type="NCBIfam" id="TIGR04529">
    <property type="entry name" value="MTB_hemophore"/>
    <property type="match status" value="1"/>
</dbReference>
<gene>
    <name evidence="3" type="ORF">K0O64_04195</name>
</gene>
<organism evidence="3 4">
    <name type="scientific">Mycolicibacterium pallens</name>
    <dbReference type="NCBI Taxonomy" id="370524"/>
    <lineage>
        <taxon>Bacteria</taxon>
        <taxon>Bacillati</taxon>
        <taxon>Actinomycetota</taxon>
        <taxon>Actinomycetes</taxon>
        <taxon>Mycobacteriales</taxon>
        <taxon>Mycobacteriaceae</taxon>
        <taxon>Mycolicibacterium</taxon>
    </lineage>
</organism>
<evidence type="ECO:0000256" key="1">
    <source>
        <dbReference type="SAM" id="SignalP"/>
    </source>
</evidence>
<dbReference type="Proteomes" id="UP000825367">
    <property type="component" value="Chromosome"/>
</dbReference>
<keyword evidence="1" id="KW-0732">Signal</keyword>
<dbReference type="EMBL" id="CP080333">
    <property type="protein sequence ID" value="QYL17771.1"/>
    <property type="molecule type" value="Genomic_DNA"/>
</dbReference>
<evidence type="ECO:0000313" key="3">
    <source>
        <dbReference type="EMBL" id="QYL17771.1"/>
    </source>
</evidence>
<keyword evidence="4" id="KW-1185">Reference proteome</keyword>
<dbReference type="InterPro" id="IPR038378">
    <property type="entry name" value="MHB_sf"/>
</dbReference>
<proteinExistence type="predicted"/>